<sequence>MRCLLNVYGGGGVTKNLLKIALVGACALSSVQAKAHHHAPSPRPSFVTINPQSFGICEIPETHYYENALDKDTRVTYFETGTGTISCSIGDAAWVGTDEDGKPTLKRTKDYWYSKLIGHYIIYKKRGNYYAVISFNKLHLLGTPENEAIDLGRTMFGGV</sequence>
<dbReference type="GeneID" id="36134101"/>
<proteinExistence type="predicted"/>
<gene>
    <name evidence="1" type="ordered locus">Hfelis_16640</name>
</gene>
<organism evidence="1 2">
    <name type="scientific">Helicobacter felis (strain ATCC 49179 / CCUG 28539 / NCTC 12436 / CS1)</name>
    <dbReference type="NCBI Taxonomy" id="936155"/>
    <lineage>
        <taxon>Bacteria</taxon>
        <taxon>Pseudomonadati</taxon>
        <taxon>Campylobacterota</taxon>
        <taxon>Epsilonproteobacteria</taxon>
        <taxon>Campylobacterales</taxon>
        <taxon>Helicobacteraceae</taxon>
        <taxon>Helicobacter</taxon>
    </lineage>
</organism>
<dbReference type="STRING" id="936155.HFELIS_16640"/>
<evidence type="ECO:0000313" key="1">
    <source>
        <dbReference type="EMBL" id="CBY83748.1"/>
    </source>
</evidence>
<name>E7ABP3_HELFC</name>
<dbReference type="AlphaFoldDB" id="E7ABP3"/>
<dbReference type="Proteomes" id="UP000007934">
    <property type="component" value="Chromosome"/>
</dbReference>
<keyword evidence="2" id="KW-1185">Reference proteome</keyword>
<evidence type="ECO:0000313" key="2">
    <source>
        <dbReference type="Proteomes" id="UP000007934"/>
    </source>
</evidence>
<dbReference type="HOGENOM" id="CLU_1658398_0_0_7"/>
<dbReference type="EMBL" id="FQ670179">
    <property type="protein sequence ID" value="CBY83748.1"/>
    <property type="molecule type" value="Genomic_DNA"/>
</dbReference>
<accession>E7ABP3</accession>
<dbReference type="RefSeq" id="WP_013470087.1">
    <property type="nucleotide sequence ID" value="NC_014810.2"/>
</dbReference>
<dbReference type="KEGG" id="hfe:HFELIS_16640"/>
<protein>
    <submittedName>
        <fullName evidence="1">Uncharacterized protein</fullName>
    </submittedName>
</protein>
<reference evidence="1 2" key="1">
    <citation type="journal article" date="2011" name="Genome Biol. Evol.">
        <title>Comparative whole genome sequence analysis of the carcinogenic bacterial model pathogen Helicobacter felis.</title>
        <authorList>
            <person name="Arnold I.C."/>
            <person name="Zigova Z."/>
            <person name="Holden M."/>
            <person name="Lawley T.D."/>
            <person name="Rad R."/>
            <person name="Dougan G."/>
            <person name="Falkow S."/>
            <person name="Bentley S.D."/>
            <person name="Muller A."/>
        </authorList>
    </citation>
    <scope>NUCLEOTIDE SEQUENCE [LARGE SCALE GENOMIC DNA]</scope>
    <source>
        <strain evidence="2">ATCC 49179 / CCUG 28539 / NCTC 12436 / CS1</strain>
    </source>
</reference>